<evidence type="ECO:0000313" key="1">
    <source>
        <dbReference type="EMBL" id="QSX17644.1"/>
    </source>
</evidence>
<gene>
    <name evidence="1" type="ORF">J1G54_03675</name>
</gene>
<name>A0A143CFE9_GLAPU</name>
<organism evidence="1 2">
    <name type="scientific">Glaesserella parasuis</name>
    <name type="common">Haemophilus parasuis</name>
    <dbReference type="NCBI Taxonomy" id="738"/>
    <lineage>
        <taxon>Bacteria</taxon>
        <taxon>Pseudomonadati</taxon>
        <taxon>Pseudomonadota</taxon>
        <taxon>Gammaproteobacteria</taxon>
        <taxon>Pasteurellales</taxon>
        <taxon>Pasteurellaceae</taxon>
        <taxon>Glaesserella</taxon>
    </lineage>
</organism>
<protein>
    <submittedName>
        <fullName evidence="1">Competence protein ComA</fullName>
    </submittedName>
</protein>
<evidence type="ECO:0000313" key="2">
    <source>
        <dbReference type="Proteomes" id="UP000662736"/>
    </source>
</evidence>
<accession>A0A143CFE9</accession>
<proteinExistence type="predicted"/>
<dbReference type="EMBL" id="CP071491">
    <property type="protein sequence ID" value="QSX17644.1"/>
    <property type="molecule type" value="Genomic_DNA"/>
</dbReference>
<dbReference type="AlphaFoldDB" id="A0A143CFE9"/>
<reference evidence="1" key="1">
    <citation type="submission" date="2021-03" db="EMBL/GenBank/DDBJ databases">
        <title>Characterization of a novel Integrative Conjugative Element in Glaesserella parasuis.</title>
        <authorList>
            <person name="Hu G."/>
            <person name="Sun H."/>
        </authorList>
    </citation>
    <scope>NUCLEOTIDE SEQUENCE</scope>
    <source>
        <strain evidence="1">GHP1807</strain>
    </source>
</reference>
<sequence length="225" mass="26255">MGKFFQFRTTPQLKPIQVGFFWQENTACIVYFEQEQPHTFYFSSKVEADSFLQQFPFNYQLIQGISHQHIWRKTLILPELHSHLKQAEQIIRVLKQSLPLALSEVNIDYHITPLAESHLCQLNLYALRKSNSFDPTAILDCELYCLLRAVGFLTKMTETQILEHSFHIQDKFIHFQNQRIIVEKQNNSTKPIIEVDGLPQAQHLPHFYPYLIALGASLWNGKASI</sequence>
<dbReference type="Proteomes" id="UP000662736">
    <property type="component" value="Chromosome"/>
</dbReference>
<dbReference type="KEGG" id="hpak:JT17_03710"/>
<dbReference type="RefSeq" id="WP_021113429.1">
    <property type="nucleotide sequence ID" value="NZ_CBCRUP010000002.1"/>
</dbReference>